<dbReference type="Proteomes" id="UP000321606">
    <property type="component" value="Chromosome"/>
</dbReference>
<accession>A0A510J8D9</accession>
<dbReference type="OrthoDB" id="9909465at2"/>
<evidence type="ECO:0000313" key="2">
    <source>
        <dbReference type="Proteomes" id="UP000321606"/>
    </source>
</evidence>
<sequence>MNSKEYGKFQKLLDDFDVQDKISDLFVSIAKCLKYELRDEDMTDITEQIIKEEIGMERIDTETITFIALKEFEKWKSQ</sequence>
<dbReference type="EMBL" id="AP019822">
    <property type="protein sequence ID" value="BBM35434.1"/>
    <property type="molecule type" value="Genomic_DNA"/>
</dbReference>
<dbReference type="AlphaFoldDB" id="A0A510J8D9"/>
<protein>
    <submittedName>
        <fullName evidence="1">Uncharacterized protein</fullName>
    </submittedName>
</protein>
<dbReference type="KEGG" id="lgo:JCM16774_0347"/>
<reference evidence="1 2" key="1">
    <citation type="submission" date="2019-07" db="EMBL/GenBank/DDBJ databases">
        <title>Complete Genome Sequence of Leptotrichia goodfellowii Strain JCM 16774.</title>
        <authorList>
            <person name="Watanabe S."/>
            <person name="Cui L."/>
        </authorList>
    </citation>
    <scope>NUCLEOTIDE SEQUENCE [LARGE SCALE GENOMIC DNA]</scope>
    <source>
        <strain evidence="1 2">JCM16774</strain>
    </source>
</reference>
<organism evidence="1 2">
    <name type="scientific">Pseudoleptotrichia goodfellowii</name>
    <dbReference type="NCBI Taxonomy" id="157692"/>
    <lineage>
        <taxon>Bacteria</taxon>
        <taxon>Fusobacteriati</taxon>
        <taxon>Fusobacteriota</taxon>
        <taxon>Fusobacteriia</taxon>
        <taxon>Fusobacteriales</taxon>
        <taxon>Leptotrichiaceae</taxon>
        <taxon>Pseudoleptotrichia</taxon>
    </lineage>
</organism>
<evidence type="ECO:0000313" key="1">
    <source>
        <dbReference type="EMBL" id="BBM35434.1"/>
    </source>
</evidence>
<dbReference type="STRING" id="714315.GCA_000516535_00360"/>
<proteinExistence type="predicted"/>
<dbReference type="RefSeq" id="WP_026737000.1">
    <property type="nucleotide sequence ID" value="NZ_AP019822.1"/>
</dbReference>
<gene>
    <name evidence="1" type="ORF">JCM16774_0347</name>
</gene>
<name>A0A510J8D9_9FUSO</name>